<comment type="caution">
    <text evidence="2">The sequence shown here is derived from an EMBL/GenBank/DDBJ whole genome shotgun (WGS) entry which is preliminary data.</text>
</comment>
<reference evidence="2 3" key="1">
    <citation type="submission" date="2017-08" db="EMBL/GenBank/DDBJ databases">
        <title>Acidophilic green algal genome provides insights into adaptation to an acidic environment.</title>
        <authorList>
            <person name="Hirooka S."/>
            <person name="Hirose Y."/>
            <person name="Kanesaki Y."/>
            <person name="Higuchi S."/>
            <person name="Fujiwara T."/>
            <person name="Onuma R."/>
            <person name="Era A."/>
            <person name="Ohbayashi R."/>
            <person name="Uzuka A."/>
            <person name="Nozaki H."/>
            <person name="Yoshikawa H."/>
            <person name="Miyagishima S.Y."/>
        </authorList>
    </citation>
    <scope>NUCLEOTIDE SEQUENCE [LARGE SCALE GENOMIC DNA]</scope>
    <source>
        <strain evidence="2 3">NIES-2499</strain>
    </source>
</reference>
<dbReference type="EMBL" id="BEGY01000161">
    <property type="protein sequence ID" value="GAX85306.1"/>
    <property type="molecule type" value="Genomic_DNA"/>
</dbReference>
<organism evidence="2 3">
    <name type="scientific">Chlamydomonas eustigma</name>
    <dbReference type="NCBI Taxonomy" id="1157962"/>
    <lineage>
        <taxon>Eukaryota</taxon>
        <taxon>Viridiplantae</taxon>
        <taxon>Chlorophyta</taxon>
        <taxon>core chlorophytes</taxon>
        <taxon>Chlorophyceae</taxon>
        <taxon>CS clade</taxon>
        <taxon>Chlamydomonadales</taxon>
        <taxon>Chlamydomonadaceae</taxon>
        <taxon>Chlamydomonas</taxon>
    </lineage>
</organism>
<keyword evidence="3" id="KW-1185">Reference proteome</keyword>
<evidence type="ECO:0000256" key="1">
    <source>
        <dbReference type="SAM" id="MobiDB-lite"/>
    </source>
</evidence>
<evidence type="ECO:0000313" key="2">
    <source>
        <dbReference type="EMBL" id="GAX85306.1"/>
    </source>
</evidence>
<protein>
    <submittedName>
        <fullName evidence="2">Uncharacterized protein</fullName>
    </submittedName>
</protein>
<feature type="region of interest" description="Disordered" evidence="1">
    <location>
        <begin position="213"/>
        <end position="232"/>
    </location>
</feature>
<accession>A0A250XQI2</accession>
<dbReference type="Proteomes" id="UP000232323">
    <property type="component" value="Unassembled WGS sequence"/>
</dbReference>
<name>A0A250XQI2_9CHLO</name>
<evidence type="ECO:0000313" key="3">
    <source>
        <dbReference type="Proteomes" id="UP000232323"/>
    </source>
</evidence>
<dbReference type="AlphaFoldDB" id="A0A250XQI2"/>
<gene>
    <name evidence="2" type="ORF">CEUSTIGMA_g12723.t1</name>
</gene>
<sequence>MKKAREDDTKEWEGKRSVQVYDGLHHFLSAIEACFWIFEVAETYRIQMGTAEYRDRAIKNRRKIGSRHWTTIVRETTKHRAYQYTLRGWMLINRRAGRDAMRGPPIPGAQPDANGVVPSEPPPHFSRSALDQAMKGLLNFARLNRRTLEDYMENPNLIIDDEYNDAPADPDRIHALARRAQPGGADVADATRCELPTPREAPARVDAATLLNVTEDDYQPAPAAPALLDSAT</sequence>
<proteinExistence type="predicted"/>